<keyword evidence="1" id="KW-0472">Membrane</keyword>
<feature type="transmembrane region" description="Helical" evidence="1">
    <location>
        <begin position="277"/>
        <end position="302"/>
    </location>
</feature>
<feature type="transmembrane region" description="Helical" evidence="1">
    <location>
        <begin position="40"/>
        <end position="63"/>
    </location>
</feature>
<feature type="transmembrane region" description="Helical" evidence="1">
    <location>
        <begin position="75"/>
        <end position="91"/>
    </location>
</feature>
<protein>
    <submittedName>
        <fullName evidence="2">Membrane protein</fullName>
    </submittedName>
</protein>
<feature type="transmembrane region" description="Helical" evidence="1">
    <location>
        <begin position="176"/>
        <end position="202"/>
    </location>
</feature>
<proteinExistence type="predicted"/>
<dbReference type="AlphaFoldDB" id="A0A0W1A6F5"/>
<keyword evidence="1" id="KW-1133">Transmembrane helix</keyword>
<evidence type="ECO:0000313" key="3">
    <source>
        <dbReference type="Proteomes" id="UP000054662"/>
    </source>
</evidence>
<sequence>MLVLSVYCLTVTAIDKKMMRAGDFITRQCKLVLESKQQAILFAVVLSVLPFVSWLSVALVALVTLRKGAKAGFEVMLPALVIHSVPLLMLVPVDSALINTLITYIPCFAAALALRQATSWQAAFGMFFIQAFIGFFCIQLMVPDFVIGQFEQFKNLLAQFQEYNQLVNNSMDGMNAFVLAQLFFGLQILSVICSAVISLIFARSIQSKLFMPEGFHKEVLEFRSGRLAFLSLIAISVASYYEVACALNLLPLILGYFLLSGFSLAYFTFARKRQFRVVLLLALIILLKPAFVLFAYVVFGALDSLFNFRLYLPARVREST</sequence>
<keyword evidence="3" id="KW-1185">Reference proteome</keyword>
<comment type="caution">
    <text evidence="2">The sequence shown here is derived from an EMBL/GenBank/DDBJ whole genome shotgun (WGS) entry which is preliminary data.</text>
</comment>
<dbReference type="STRING" id="45076.Lwor_2181"/>
<gene>
    <name evidence="2" type="ORF">Lwor_2181</name>
</gene>
<accession>A0A0W1A6F5</accession>
<feature type="transmembrane region" description="Helical" evidence="1">
    <location>
        <begin position="249"/>
        <end position="270"/>
    </location>
</feature>
<dbReference type="Proteomes" id="UP000054662">
    <property type="component" value="Unassembled WGS sequence"/>
</dbReference>
<organism evidence="2 3">
    <name type="scientific">Legionella worsleiensis</name>
    <dbReference type="NCBI Taxonomy" id="45076"/>
    <lineage>
        <taxon>Bacteria</taxon>
        <taxon>Pseudomonadati</taxon>
        <taxon>Pseudomonadota</taxon>
        <taxon>Gammaproteobacteria</taxon>
        <taxon>Legionellales</taxon>
        <taxon>Legionellaceae</taxon>
        <taxon>Legionella</taxon>
    </lineage>
</organism>
<evidence type="ECO:0000256" key="1">
    <source>
        <dbReference type="SAM" id="Phobius"/>
    </source>
</evidence>
<feature type="transmembrane region" description="Helical" evidence="1">
    <location>
        <begin position="122"/>
        <end position="142"/>
    </location>
</feature>
<dbReference type="PATRIC" id="fig|45076.6.peg.2389"/>
<feature type="transmembrane region" description="Helical" evidence="1">
    <location>
        <begin position="97"/>
        <end position="115"/>
    </location>
</feature>
<feature type="transmembrane region" description="Helical" evidence="1">
    <location>
        <begin position="223"/>
        <end position="243"/>
    </location>
</feature>
<reference evidence="2 3" key="1">
    <citation type="submission" date="2015-11" db="EMBL/GenBank/DDBJ databases">
        <title>Genomic analysis of 38 Legionella species identifies large and diverse effector repertoires.</title>
        <authorList>
            <person name="Burstein D."/>
            <person name="Amaro F."/>
            <person name="Zusman T."/>
            <person name="Lifshitz Z."/>
            <person name="Cohen O."/>
            <person name="Gilbert J.A."/>
            <person name="Pupko T."/>
            <person name="Shuman H.A."/>
            <person name="Segal G."/>
        </authorList>
    </citation>
    <scope>NUCLEOTIDE SEQUENCE [LARGE SCALE GENOMIC DNA]</scope>
    <source>
        <strain evidence="2 3">ATCC 49508</strain>
    </source>
</reference>
<keyword evidence="1" id="KW-0812">Transmembrane</keyword>
<evidence type="ECO:0000313" key="2">
    <source>
        <dbReference type="EMBL" id="KTD76956.1"/>
    </source>
</evidence>
<name>A0A0W1A6F5_9GAMM</name>
<dbReference type="EMBL" id="LNZC01000027">
    <property type="protein sequence ID" value="KTD76956.1"/>
    <property type="molecule type" value="Genomic_DNA"/>
</dbReference>